<evidence type="ECO:0000259" key="8">
    <source>
        <dbReference type="PROSITE" id="PS50949"/>
    </source>
</evidence>
<evidence type="ECO:0000256" key="7">
    <source>
        <dbReference type="ARBA" id="ARBA00023163"/>
    </source>
</evidence>
<dbReference type="SMART" id="SM00345">
    <property type="entry name" value="HTH_GNTR"/>
    <property type="match status" value="1"/>
</dbReference>
<dbReference type="CDD" id="cd00609">
    <property type="entry name" value="AAT_like"/>
    <property type="match status" value="1"/>
</dbReference>
<evidence type="ECO:0000256" key="2">
    <source>
        <dbReference type="ARBA" id="ARBA00005384"/>
    </source>
</evidence>
<sequence>MNWQPDTSSHIPLFKQIIQYIENGIVTGHMFPGERLPSERELASKWGINRSTVNLAYAELRATGLIKSVQGSGTKVSEDLWGITPRRSPNWKDYVNGGLFLPNQPVAQRVKELLRDESYINLASSELAEELIPVAWMDQLLKQISLKHAVQYGEPGGDRGLRETIADHMQAEHKVEVQPEQILITSGIQQAFNLIIQCLLSPGDAIALERPSFMYSRTIFTASGLRLYPIPVDDYGIRPEEIRKLHSHHKLRMIFVNPTYQHPTGTTLPADRRRKLLEIAEELRIPIIEDDPYSLLTLGGSPAAPPSLLAMHNGGDFVIYLGTLSKIAAPGLRIGWMVAPKSVVERLTAAKEQMDFSTSALSQQLAKAYLSSPEWKGRLQIITRQLTRRRDIMLDALTKYMPRGSKWIIPEGGYYLWVKLPFKVSDSRLVEECIRHRVLLYPGTVYGAISNQIRLVYSRASEEELGEGIRRLSLALQSSL</sequence>
<evidence type="ECO:0000313" key="9">
    <source>
        <dbReference type="EMBL" id="UJF33965.1"/>
    </source>
</evidence>
<dbReference type="PRINTS" id="PR00035">
    <property type="entry name" value="HTHGNTR"/>
</dbReference>
<name>A0ABY3SKB8_9BACL</name>
<dbReference type="SUPFAM" id="SSF53383">
    <property type="entry name" value="PLP-dependent transferases"/>
    <property type="match status" value="1"/>
</dbReference>
<dbReference type="InterPro" id="IPR015422">
    <property type="entry name" value="PyrdxlP-dep_Trfase_small"/>
</dbReference>
<dbReference type="GO" id="GO:0008483">
    <property type="term" value="F:transaminase activity"/>
    <property type="evidence" value="ECO:0007669"/>
    <property type="project" value="UniProtKB-KW"/>
</dbReference>
<dbReference type="SUPFAM" id="SSF46785">
    <property type="entry name" value="Winged helix' DNA-binding domain"/>
    <property type="match status" value="1"/>
</dbReference>
<evidence type="ECO:0000313" key="10">
    <source>
        <dbReference type="Proteomes" id="UP001649230"/>
    </source>
</evidence>
<keyword evidence="7" id="KW-0804">Transcription</keyword>
<dbReference type="Pfam" id="PF00392">
    <property type="entry name" value="GntR"/>
    <property type="match status" value="1"/>
</dbReference>
<keyword evidence="3 9" id="KW-0032">Aminotransferase</keyword>
<dbReference type="Gene3D" id="3.40.640.10">
    <property type="entry name" value="Type I PLP-dependent aspartate aminotransferase-like (Major domain)"/>
    <property type="match status" value="1"/>
</dbReference>
<dbReference type="InterPro" id="IPR036390">
    <property type="entry name" value="WH_DNA-bd_sf"/>
</dbReference>
<dbReference type="Gene3D" id="1.10.10.10">
    <property type="entry name" value="Winged helix-like DNA-binding domain superfamily/Winged helix DNA-binding domain"/>
    <property type="match status" value="1"/>
</dbReference>
<organism evidence="9 10">
    <name type="scientific">Paenibacillus hexagrammi</name>
    <dbReference type="NCBI Taxonomy" id="2908839"/>
    <lineage>
        <taxon>Bacteria</taxon>
        <taxon>Bacillati</taxon>
        <taxon>Bacillota</taxon>
        <taxon>Bacilli</taxon>
        <taxon>Bacillales</taxon>
        <taxon>Paenibacillaceae</taxon>
        <taxon>Paenibacillus</taxon>
    </lineage>
</organism>
<keyword evidence="6" id="KW-0238">DNA-binding</keyword>
<dbReference type="RefSeq" id="WP_235120356.1">
    <property type="nucleotide sequence ID" value="NZ_CP090978.1"/>
</dbReference>
<comment type="similarity">
    <text evidence="2">In the C-terminal section; belongs to the class-I pyridoxal-phosphate-dependent aminotransferase family.</text>
</comment>
<reference evidence="9 10" key="1">
    <citation type="journal article" date="2024" name="Int. J. Syst. Evol. Microbiol.">
        <title>Paenibacillus hexagrammi sp. nov., a novel bacterium isolated from the gut content of Hexagrammos agrammus.</title>
        <authorList>
            <person name="Jung H.K."/>
            <person name="Kim D.G."/>
            <person name="Zin H."/>
            <person name="Park J."/>
            <person name="Jung H."/>
            <person name="Kim Y.O."/>
            <person name="Kong H.J."/>
            <person name="Kim J.W."/>
            <person name="Kim Y.S."/>
        </authorList>
    </citation>
    <scope>NUCLEOTIDE SEQUENCE [LARGE SCALE GENOMIC DNA]</scope>
    <source>
        <strain evidence="9 10">YPD9-1</strain>
    </source>
</reference>
<dbReference type="PANTHER" id="PTHR46577">
    <property type="entry name" value="HTH-TYPE TRANSCRIPTIONAL REGULATORY PROTEIN GABR"/>
    <property type="match status" value="1"/>
</dbReference>
<protein>
    <submittedName>
        <fullName evidence="9">PLP-dependent aminotransferase family protein</fullName>
    </submittedName>
</protein>
<dbReference type="PANTHER" id="PTHR46577:SF1">
    <property type="entry name" value="HTH-TYPE TRANSCRIPTIONAL REGULATORY PROTEIN GABR"/>
    <property type="match status" value="1"/>
</dbReference>
<keyword evidence="4" id="KW-0663">Pyridoxal phosphate</keyword>
<gene>
    <name evidence="9" type="ORF">L0M14_01585</name>
</gene>
<feature type="domain" description="HTH gntR-type" evidence="8">
    <location>
        <begin position="11"/>
        <end position="79"/>
    </location>
</feature>
<dbReference type="InterPro" id="IPR004839">
    <property type="entry name" value="Aminotransferase_I/II_large"/>
</dbReference>
<dbReference type="Gene3D" id="3.90.1150.10">
    <property type="entry name" value="Aspartate Aminotransferase, domain 1"/>
    <property type="match status" value="1"/>
</dbReference>
<dbReference type="Proteomes" id="UP001649230">
    <property type="component" value="Chromosome"/>
</dbReference>
<dbReference type="InterPro" id="IPR036388">
    <property type="entry name" value="WH-like_DNA-bd_sf"/>
</dbReference>
<dbReference type="Pfam" id="PF00155">
    <property type="entry name" value="Aminotran_1_2"/>
    <property type="match status" value="1"/>
</dbReference>
<keyword evidence="10" id="KW-1185">Reference proteome</keyword>
<evidence type="ECO:0000256" key="1">
    <source>
        <dbReference type="ARBA" id="ARBA00001933"/>
    </source>
</evidence>
<dbReference type="InterPro" id="IPR015421">
    <property type="entry name" value="PyrdxlP-dep_Trfase_major"/>
</dbReference>
<dbReference type="EMBL" id="CP090978">
    <property type="protein sequence ID" value="UJF33965.1"/>
    <property type="molecule type" value="Genomic_DNA"/>
</dbReference>
<proteinExistence type="inferred from homology"/>
<keyword evidence="5" id="KW-0805">Transcription regulation</keyword>
<dbReference type="CDD" id="cd07377">
    <property type="entry name" value="WHTH_GntR"/>
    <property type="match status" value="1"/>
</dbReference>
<evidence type="ECO:0000256" key="4">
    <source>
        <dbReference type="ARBA" id="ARBA00022898"/>
    </source>
</evidence>
<dbReference type="InterPro" id="IPR051446">
    <property type="entry name" value="HTH_trans_reg/aminotransferase"/>
</dbReference>
<keyword evidence="3 9" id="KW-0808">Transferase</keyword>
<comment type="cofactor">
    <cofactor evidence="1">
        <name>pyridoxal 5'-phosphate</name>
        <dbReference type="ChEBI" id="CHEBI:597326"/>
    </cofactor>
</comment>
<evidence type="ECO:0000256" key="6">
    <source>
        <dbReference type="ARBA" id="ARBA00023125"/>
    </source>
</evidence>
<evidence type="ECO:0000256" key="5">
    <source>
        <dbReference type="ARBA" id="ARBA00023015"/>
    </source>
</evidence>
<dbReference type="InterPro" id="IPR015424">
    <property type="entry name" value="PyrdxlP-dep_Trfase"/>
</dbReference>
<accession>A0ABY3SKB8</accession>
<dbReference type="InterPro" id="IPR000524">
    <property type="entry name" value="Tscrpt_reg_HTH_GntR"/>
</dbReference>
<dbReference type="PROSITE" id="PS50949">
    <property type="entry name" value="HTH_GNTR"/>
    <property type="match status" value="1"/>
</dbReference>
<evidence type="ECO:0000256" key="3">
    <source>
        <dbReference type="ARBA" id="ARBA00022576"/>
    </source>
</evidence>